<comment type="caution">
    <text evidence="2">The sequence shown here is derived from an EMBL/GenBank/DDBJ whole genome shotgun (WGS) entry which is preliminary data.</text>
</comment>
<dbReference type="EMBL" id="JAKOGI010000146">
    <property type="protein sequence ID" value="KAJ8442134.1"/>
    <property type="molecule type" value="Genomic_DNA"/>
</dbReference>
<name>A0A9Q1KFX5_9CARY</name>
<evidence type="ECO:0000256" key="1">
    <source>
        <dbReference type="SAM" id="MobiDB-lite"/>
    </source>
</evidence>
<dbReference type="AlphaFoldDB" id="A0A9Q1KFX5"/>
<dbReference type="OrthoDB" id="1844242at2759"/>
<evidence type="ECO:0000313" key="3">
    <source>
        <dbReference type="Proteomes" id="UP001153076"/>
    </source>
</evidence>
<reference evidence="2" key="1">
    <citation type="submission" date="2022-04" db="EMBL/GenBank/DDBJ databases">
        <title>Carnegiea gigantea Genome sequencing and assembly v2.</title>
        <authorList>
            <person name="Copetti D."/>
            <person name="Sanderson M.J."/>
            <person name="Burquez A."/>
            <person name="Wojciechowski M.F."/>
        </authorList>
    </citation>
    <scope>NUCLEOTIDE SEQUENCE</scope>
    <source>
        <strain evidence="2">SGP5-SGP5p</strain>
        <tissue evidence="2">Aerial part</tissue>
    </source>
</reference>
<feature type="region of interest" description="Disordered" evidence="1">
    <location>
        <begin position="195"/>
        <end position="239"/>
    </location>
</feature>
<gene>
    <name evidence="2" type="ORF">Cgig2_011324</name>
</gene>
<dbReference type="Proteomes" id="UP001153076">
    <property type="component" value="Unassembled WGS sequence"/>
</dbReference>
<accession>A0A9Q1KFX5</accession>
<keyword evidence="3" id="KW-1185">Reference proteome</keyword>
<protein>
    <submittedName>
        <fullName evidence="2">Uncharacterized protein</fullName>
    </submittedName>
</protein>
<evidence type="ECO:0000313" key="2">
    <source>
        <dbReference type="EMBL" id="KAJ8442134.1"/>
    </source>
</evidence>
<proteinExistence type="predicted"/>
<sequence length="239" mass="28372">MASCSWVASELLAFFKENPTMDYLTMQNSIMERHGIAIPTHVYQRAKKLFKEWVEGKHRESYLNFEGVKLHLQFWTACNAYTKYMHTHTMDAIIRETKKAYQWLVDKPIEHWARFNFNPKVKYADNTTNFVESGNGEIEKYRYKSIFTMLEADPPVEFKRSRPQTERRMDITEKRKNITKSNTLKCSLCKQFSRNKRRTNKPSYKEKRGKRKVGRLRKEALPLKKLKMIDQPSSSQLAS</sequence>
<organism evidence="2 3">
    <name type="scientific">Carnegiea gigantea</name>
    <dbReference type="NCBI Taxonomy" id="171969"/>
    <lineage>
        <taxon>Eukaryota</taxon>
        <taxon>Viridiplantae</taxon>
        <taxon>Streptophyta</taxon>
        <taxon>Embryophyta</taxon>
        <taxon>Tracheophyta</taxon>
        <taxon>Spermatophyta</taxon>
        <taxon>Magnoliopsida</taxon>
        <taxon>eudicotyledons</taxon>
        <taxon>Gunneridae</taxon>
        <taxon>Pentapetalae</taxon>
        <taxon>Caryophyllales</taxon>
        <taxon>Cactineae</taxon>
        <taxon>Cactaceae</taxon>
        <taxon>Cactoideae</taxon>
        <taxon>Echinocereeae</taxon>
        <taxon>Carnegiea</taxon>
    </lineage>
</organism>